<dbReference type="GO" id="GO:0005524">
    <property type="term" value="F:ATP binding"/>
    <property type="evidence" value="ECO:0007669"/>
    <property type="project" value="UniProtKB-UniRule"/>
</dbReference>
<keyword evidence="6 8" id="KW-0418">Kinase</keyword>
<keyword evidence="6" id="KW-0067">ATP-binding</keyword>
<dbReference type="GO" id="GO:0005829">
    <property type="term" value="C:cytosol"/>
    <property type="evidence" value="ECO:0007669"/>
    <property type="project" value="TreeGrafter"/>
</dbReference>
<dbReference type="CDD" id="cd00071">
    <property type="entry name" value="GMPK"/>
    <property type="match status" value="1"/>
</dbReference>
<dbReference type="SUPFAM" id="SSF52540">
    <property type="entry name" value="P-loop containing nucleoside triphosphate hydrolases"/>
    <property type="match status" value="1"/>
</dbReference>
<feature type="domain" description="Guanylate kinase/L-type calcium channel beta subunit" evidence="7">
    <location>
        <begin position="4"/>
        <end position="186"/>
    </location>
</feature>
<evidence type="ECO:0000256" key="1">
    <source>
        <dbReference type="ARBA" id="ARBA00005790"/>
    </source>
</evidence>
<dbReference type="Proteomes" id="UP001366166">
    <property type="component" value="Chromosome"/>
</dbReference>
<dbReference type="PROSITE" id="PS00856">
    <property type="entry name" value="GUANYLATE_KINASE_1"/>
    <property type="match status" value="1"/>
</dbReference>
<evidence type="ECO:0000256" key="3">
    <source>
        <dbReference type="ARBA" id="ARBA00016296"/>
    </source>
</evidence>
<evidence type="ECO:0000256" key="4">
    <source>
        <dbReference type="ARBA" id="ARBA00022679"/>
    </source>
</evidence>
<dbReference type="Gene3D" id="3.30.63.10">
    <property type="entry name" value="Guanylate Kinase phosphate binding domain"/>
    <property type="match status" value="1"/>
</dbReference>
<evidence type="ECO:0000256" key="5">
    <source>
        <dbReference type="ARBA" id="ARBA00030128"/>
    </source>
</evidence>
<dbReference type="InterPro" id="IPR017665">
    <property type="entry name" value="Guanylate_kinase"/>
</dbReference>
<dbReference type="EC" id="2.7.4.8" evidence="2 6"/>
<comment type="similarity">
    <text evidence="1 6">Belongs to the guanylate kinase family.</text>
</comment>
<evidence type="ECO:0000256" key="6">
    <source>
        <dbReference type="HAMAP-Rule" id="MF_00328"/>
    </source>
</evidence>
<dbReference type="InterPro" id="IPR008145">
    <property type="entry name" value="GK/Ca_channel_bsu"/>
</dbReference>
<sequence length="202" mass="22578">MNGEGQIYVLSGPPGAGKSTIAARVRADMPDLAYSVSLTTRAPRPGEKDGVDYHFVSREEFQKRIAAGEMAEHEEIFGNLYGTSEKMVRQVLEQGQDLFLDTDVNGAESLRKRFADGVFIFLVPPSPTELERRLRGRGTEDEDQLAQRLGRVKYELSKAFNATYLVVNDDLDRAVAQVEAIIIAGRCRTSRHLKLLDEFQDT</sequence>
<dbReference type="InterPro" id="IPR020590">
    <property type="entry name" value="Guanylate_kinase_CS"/>
</dbReference>
<dbReference type="AlphaFoldDB" id="A0AAU9EF88"/>
<dbReference type="Pfam" id="PF00625">
    <property type="entry name" value="Guanylate_kin"/>
    <property type="match status" value="1"/>
</dbReference>
<dbReference type="GO" id="GO:0004385">
    <property type="term" value="F:GMP kinase activity"/>
    <property type="evidence" value="ECO:0007669"/>
    <property type="project" value="UniProtKB-UniRule"/>
</dbReference>
<dbReference type="HAMAP" id="MF_00328">
    <property type="entry name" value="Guanylate_kinase"/>
    <property type="match status" value="1"/>
</dbReference>
<name>A0AAU9EF88_9BACT</name>
<comment type="subcellular location">
    <subcellularLocation>
        <location evidence="6">Cytoplasm</location>
    </subcellularLocation>
</comment>
<comment type="caution">
    <text evidence="6">Lacks conserved residue(s) required for the propagation of feature annotation.</text>
</comment>
<gene>
    <name evidence="6" type="primary">gmk</name>
    <name evidence="8" type="ORF">FAK_22530</name>
</gene>
<comment type="catalytic activity">
    <reaction evidence="6">
        <text>GMP + ATP = GDP + ADP</text>
        <dbReference type="Rhea" id="RHEA:20780"/>
        <dbReference type="ChEBI" id="CHEBI:30616"/>
        <dbReference type="ChEBI" id="CHEBI:58115"/>
        <dbReference type="ChEBI" id="CHEBI:58189"/>
        <dbReference type="ChEBI" id="CHEBI:456216"/>
        <dbReference type="EC" id="2.7.4.8"/>
    </reaction>
</comment>
<protein>
    <recommendedName>
        <fullName evidence="3 6">Guanylate kinase</fullName>
        <ecNumber evidence="2 6">2.7.4.8</ecNumber>
    </recommendedName>
    <alternativeName>
        <fullName evidence="5 6">GMP kinase</fullName>
    </alternativeName>
</protein>
<evidence type="ECO:0000313" key="9">
    <source>
        <dbReference type="Proteomes" id="UP001366166"/>
    </source>
</evidence>
<dbReference type="PANTHER" id="PTHR23117:SF13">
    <property type="entry name" value="GUANYLATE KINASE"/>
    <property type="match status" value="1"/>
</dbReference>
<dbReference type="NCBIfam" id="TIGR03263">
    <property type="entry name" value="guanyl_kin"/>
    <property type="match status" value="1"/>
</dbReference>
<proteinExistence type="inferred from homology"/>
<dbReference type="PANTHER" id="PTHR23117">
    <property type="entry name" value="GUANYLATE KINASE-RELATED"/>
    <property type="match status" value="1"/>
</dbReference>
<dbReference type="SMART" id="SM00072">
    <property type="entry name" value="GuKc"/>
    <property type="match status" value="1"/>
</dbReference>
<comment type="function">
    <text evidence="6">Essential for recycling GMP and indirectly, cGMP.</text>
</comment>
<keyword evidence="6" id="KW-0963">Cytoplasm</keyword>
<keyword evidence="6" id="KW-0547">Nucleotide-binding</keyword>
<dbReference type="RefSeq" id="WP_338599252.1">
    <property type="nucleotide sequence ID" value="NZ_AP028679.1"/>
</dbReference>
<dbReference type="EMBL" id="AP028679">
    <property type="protein sequence ID" value="BEQ15187.1"/>
    <property type="molecule type" value="Genomic_DNA"/>
</dbReference>
<reference evidence="9" key="1">
    <citation type="journal article" date="2023" name="Arch. Microbiol.">
        <title>Desulfoferula mesophilus gen. nov. sp. nov., a mesophilic sulfate-reducing bacterium isolated from a brackish lake sediment.</title>
        <authorList>
            <person name="Watanabe T."/>
            <person name="Yabe T."/>
            <person name="Tsuji J.M."/>
            <person name="Fukui M."/>
        </authorList>
    </citation>
    <scope>NUCLEOTIDE SEQUENCE [LARGE SCALE GENOMIC DNA]</scope>
    <source>
        <strain evidence="9">12FAK</strain>
    </source>
</reference>
<evidence type="ECO:0000259" key="7">
    <source>
        <dbReference type="SMART" id="SM00072"/>
    </source>
</evidence>
<evidence type="ECO:0000313" key="8">
    <source>
        <dbReference type="EMBL" id="BEQ15187.1"/>
    </source>
</evidence>
<dbReference type="InterPro" id="IPR027417">
    <property type="entry name" value="P-loop_NTPase"/>
</dbReference>
<dbReference type="KEGG" id="dmp:FAK_22530"/>
<dbReference type="Gene3D" id="3.40.50.300">
    <property type="entry name" value="P-loop containing nucleotide triphosphate hydrolases"/>
    <property type="match status" value="1"/>
</dbReference>
<keyword evidence="9" id="KW-1185">Reference proteome</keyword>
<dbReference type="FunFam" id="3.30.63.10:FF:000002">
    <property type="entry name" value="Guanylate kinase 1"/>
    <property type="match status" value="1"/>
</dbReference>
<accession>A0AAU9EF88</accession>
<evidence type="ECO:0000256" key="2">
    <source>
        <dbReference type="ARBA" id="ARBA00012961"/>
    </source>
</evidence>
<keyword evidence="4 6" id="KW-0808">Transferase</keyword>
<organism evidence="8 9">
    <name type="scientific">Desulfoferula mesophila</name>
    <dbReference type="NCBI Taxonomy" id="3058419"/>
    <lineage>
        <taxon>Bacteria</taxon>
        <taxon>Pseudomonadati</taxon>
        <taxon>Thermodesulfobacteriota</taxon>
        <taxon>Desulfarculia</taxon>
        <taxon>Desulfarculales</taxon>
        <taxon>Desulfarculaceae</taxon>
        <taxon>Desulfoferula</taxon>
    </lineage>
</organism>